<evidence type="ECO:0000313" key="4">
    <source>
        <dbReference type="Proteomes" id="UP001597285"/>
    </source>
</evidence>
<dbReference type="SMART" id="SM00014">
    <property type="entry name" value="acidPPc"/>
    <property type="match status" value="1"/>
</dbReference>
<dbReference type="CDD" id="cd03392">
    <property type="entry name" value="PAP2_like_2"/>
    <property type="match status" value="1"/>
</dbReference>
<feature type="transmembrane region" description="Helical" evidence="1">
    <location>
        <begin position="165"/>
        <end position="186"/>
    </location>
</feature>
<dbReference type="InterPro" id="IPR036938">
    <property type="entry name" value="PAP2/HPO_sf"/>
</dbReference>
<dbReference type="PANTHER" id="PTHR14969:SF13">
    <property type="entry name" value="AT30094P"/>
    <property type="match status" value="1"/>
</dbReference>
<reference evidence="4" key="1">
    <citation type="journal article" date="2019" name="Int. J. Syst. Evol. Microbiol.">
        <title>The Global Catalogue of Microorganisms (GCM) 10K type strain sequencing project: providing services to taxonomists for standard genome sequencing and annotation.</title>
        <authorList>
            <consortium name="The Broad Institute Genomics Platform"/>
            <consortium name="The Broad Institute Genome Sequencing Center for Infectious Disease"/>
            <person name="Wu L."/>
            <person name="Ma J."/>
        </authorList>
    </citation>
    <scope>NUCLEOTIDE SEQUENCE [LARGE SCALE GENOMIC DNA]</scope>
    <source>
        <strain evidence="4">KCTC 42143</strain>
    </source>
</reference>
<dbReference type="SUPFAM" id="SSF48317">
    <property type="entry name" value="Acid phosphatase/Vanadium-dependent haloperoxidase"/>
    <property type="match status" value="1"/>
</dbReference>
<dbReference type="EMBL" id="JBHUFF010000007">
    <property type="protein sequence ID" value="MFD1798560.1"/>
    <property type="molecule type" value="Genomic_DNA"/>
</dbReference>
<dbReference type="RefSeq" id="WP_058920033.1">
    <property type="nucleotide sequence ID" value="NZ_JBHSQC010000022.1"/>
</dbReference>
<feature type="transmembrane region" description="Helical" evidence="1">
    <location>
        <begin position="93"/>
        <end position="112"/>
    </location>
</feature>
<evidence type="ECO:0000259" key="2">
    <source>
        <dbReference type="SMART" id="SM00014"/>
    </source>
</evidence>
<keyword evidence="1" id="KW-0472">Membrane</keyword>
<protein>
    <submittedName>
        <fullName evidence="3">Phosphatase PAP2 family protein</fullName>
    </submittedName>
</protein>
<name>A0ABW4NJI4_9LACT</name>
<keyword evidence="1" id="KW-0812">Transmembrane</keyword>
<accession>A0ABW4NJI4</accession>
<keyword evidence="4" id="KW-1185">Reference proteome</keyword>
<dbReference type="Gene3D" id="1.20.144.10">
    <property type="entry name" value="Phosphatidic acid phosphatase type 2/haloperoxidase"/>
    <property type="match status" value="2"/>
</dbReference>
<gene>
    <name evidence="3" type="ORF">ACFSBK_01645</name>
</gene>
<proteinExistence type="predicted"/>
<dbReference type="Pfam" id="PF01569">
    <property type="entry name" value="PAP2"/>
    <property type="match status" value="1"/>
</dbReference>
<feature type="transmembrane region" description="Helical" evidence="1">
    <location>
        <begin position="60"/>
        <end position="86"/>
    </location>
</feature>
<feature type="domain" description="Phosphatidic acid phosphatase type 2/haloperoxidase" evidence="2">
    <location>
        <begin position="93"/>
        <end position="207"/>
    </location>
</feature>
<feature type="transmembrane region" description="Helical" evidence="1">
    <location>
        <begin position="132"/>
        <end position="153"/>
    </location>
</feature>
<dbReference type="Proteomes" id="UP001597285">
    <property type="component" value="Unassembled WGS sequence"/>
</dbReference>
<evidence type="ECO:0000313" key="3">
    <source>
        <dbReference type="EMBL" id="MFD1798560.1"/>
    </source>
</evidence>
<feature type="transmembrane region" description="Helical" evidence="1">
    <location>
        <begin position="12"/>
        <end position="33"/>
    </location>
</feature>
<feature type="transmembrane region" description="Helical" evidence="1">
    <location>
        <begin position="192"/>
        <end position="210"/>
    </location>
</feature>
<organism evidence="3 4">
    <name type="scientific">Carnobacterium antarcticum</name>
    <dbReference type="NCBI Taxonomy" id="2126436"/>
    <lineage>
        <taxon>Bacteria</taxon>
        <taxon>Bacillati</taxon>
        <taxon>Bacillota</taxon>
        <taxon>Bacilli</taxon>
        <taxon>Lactobacillales</taxon>
        <taxon>Carnobacteriaceae</taxon>
        <taxon>Carnobacterium</taxon>
    </lineage>
</organism>
<evidence type="ECO:0000256" key="1">
    <source>
        <dbReference type="SAM" id="Phobius"/>
    </source>
</evidence>
<dbReference type="PANTHER" id="PTHR14969">
    <property type="entry name" value="SPHINGOSINE-1-PHOSPHATE PHOSPHOHYDROLASE"/>
    <property type="match status" value="1"/>
</dbReference>
<keyword evidence="1" id="KW-1133">Transmembrane helix</keyword>
<dbReference type="InterPro" id="IPR000326">
    <property type="entry name" value="PAP2/HPO"/>
</dbReference>
<comment type="caution">
    <text evidence="3">The sequence shown here is derived from an EMBL/GenBank/DDBJ whole genome shotgun (WGS) entry which is preliminary data.</text>
</comment>
<sequence>MNSKKNSFSLSPWLSTCLLLLLPFSIIASSIYLNSKWIISFDQLISKPILASMTNIKTAFFISLTDLGGVPALFLVVSLCSLFLIWHYKDLAAALWFFIQSALGAGLLNQFVKLVLQRERPTIEHLVVQGGYSFPSGHSMGSLICYGGLAFLFIQFSKNSRWNWLVIAVTAILVFLIGMSRIYVGVHFPSDVIGGYCLGGSWLALSIGLYPKWKKRTKNRQNTRKR</sequence>